<evidence type="ECO:0000313" key="3">
    <source>
        <dbReference type="EMBL" id="KGK11984.1"/>
    </source>
</evidence>
<protein>
    <recommendedName>
        <fullName evidence="2">Endonuclease/exonuclease/phosphatase domain-containing protein</fullName>
    </recommendedName>
</protein>
<dbReference type="RefSeq" id="WP_039427655.1">
    <property type="nucleotide sequence ID" value="NZ_CP061844.1"/>
</dbReference>
<feature type="signal peptide" evidence="1">
    <location>
        <begin position="1"/>
        <end position="23"/>
    </location>
</feature>
<dbReference type="Proteomes" id="UP000029994">
    <property type="component" value="Unassembled WGS sequence"/>
</dbReference>
<comment type="caution">
    <text evidence="3">The sequence shown here is derived from an EMBL/GenBank/DDBJ whole genome shotgun (WGS) entry which is preliminary data.</text>
</comment>
<evidence type="ECO:0000313" key="4">
    <source>
        <dbReference type="Proteomes" id="UP000029994"/>
    </source>
</evidence>
<gene>
    <name evidence="3" type="ORF">EA26_11945</name>
</gene>
<dbReference type="InterPro" id="IPR036691">
    <property type="entry name" value="Endo/exonu/phosph_ase_sf"/>
</dbReference>
<dbReference type="InterPro" id="IPR005135">
    <property type="entry name" value="Endo/exonuclease/phosphatase"/>
</dbReference>
<keyword evidence="4" id="KW-1185">Reference proteome</keyword>
<dbReference type="eggNOG" id="COG2374">
    <property type="taxonomic scope" value="Bacteria"/>
</dbReference>
<sequence length="441" mass="48642">MSVSKLLYLSIFLFIISTKSVHAEPSGIELKTFSVATYNVKFLSACMHKERQKNFQQVINQLEGVDVVALQEVRDRLAAEYYFDPAKWVVILDDDSTDDMNLAFAVRKGLNYSLASGAEKNADSIQDFAFDTHNPNFIDERRVLKLIVSTDAGDVLVLNHHAKSRYSGRLDTETSRVNASLDILDYIDSSSYDKVVLLGDFNDTPDDASLNTLETGALSPQALENVPGNYFINLAEPLVAQNLVSYGLKSNTKTDTLIELIDAAVPNSRLTNLDNYAADVEVTHAMYDQILVTPSWVSAYNNQKYAYTFEELTAVVGNEDSRASDHIPVIATFGINAHPLPKLTIISLLANPVGTDYQNETITLLNTGSPFNGQLMLKDASDNKSTLLTATLAEGEQVTFTISSGVTLNNSGDTITLLDRYEREIHTVTYTSSQEGIENTF</sequence>
<reference evidence="3 4" key="1">
    <citation type="submission" date="2014-04" db="EMBL/GenBank/DDBJ databases">
        <title>Genome sequencing of Vibrio navarrensis strains.</title>
        <authorList>
            <person name="Gladney L.M."/>
            <person name="Katz L.S."/>
            <person name="Marino-Ramirez L."/>
            <person name="Jordan I.K."/>
        </authorList>
    </citation>
    <scope>NUCLEOTIDE SEQUENCE [LARGE SCALE GENOMIC DNA]</scope>
    <source>
        <strain evidence="3 4">ATCC 51183</strain>
    </source>
</reference>
<proteinExistence type="predicted"/>
<dbReference type="STRING" id="29495.EA26_11945"/>
<organism evidence="3 4">
    <name type="scientific">Vibrio navarrensis</name>
    <dbReference type="NCBI Taxonomy" id="29495"/>
    <lineage>
        <taxon>Bacteria</taxon>
        <taxon>Pseudomonadati</taxon>
        <taxon>Pseudomonadota</taxon>
        <taxon>Gammaproteobacteria</taxon>
        <taxon>Vibrionales</taxon>
        <taxon>Vibrionaceae</taxon>
        <taxon>Vibrio</taxon>
    </lineage>
</organism>
<dbReference type="AlphaFoldDB" id="A0A099LWE0"/>
<dbReference type="Pfam" id="PF03372">
    <property type="entry name" value="Exo_endo_phos"/>
    <property type="match status" value="1"/>
</dbReference>
<dbReference type="GeneID" id="43683880"/>
<dbReference type="GO" id="GO:0003824">
    <property type="term" value="F:catalytic activity"/>
    <property type="evidence" value="ECO:0007669"/>
    <property type="project" value="InterPro"/>
</dbReference>
<evidence type="ECO:0000256" key="1">
    <source>
        <dbReference type="SAM" id="SignalP"/>
    </source>
</evidence>
<keyword evidence="1" id="KW-0732">Signal</keyword>
<accession>A0A099LWE0</accession>
<dbReference type="Gene3D" id="3.60.10.10">
    <property type="entry name" value="Endonuclease/exonuclease/phosphatase"/>
    <property type="match status" value="1"/>
</dbReference>
<dbReference type="SUPFAM" id="SSF56219">
    <property type="entry name" value="DNase I-like"/>
    <property type="match status" value="1"/>
</dbReference>
<name>A0A099LWE0_9VIBR</name>
<feature type="domain" description="Endonuclease/exonuclease/phosphatase" evidence="2">
    <location>
        <begin position="36"/>
        <end position="297"/>
    </location>
</feature>
<evidence type="ECO:0000259" key="2">
    <source>
        <dbReference type="Pfam" id="PF03372"/>
    </source>
</evidence>
<feature type="chain" id="PRO_5001958379" description="Endonuclease/exonuclease/phosphatase domain-containing protein" evidence="1">
    <location>
        <begin position="24"/>
        <end position="441"/>
    </location>
</feature>
<dbReference type="EMBL" id="JMCG01000001">
    <property type="protein sequence ID" value="KGK11984.1"/>
    <property type="molecule type" value="Genomic_DNA"/>
</dbReference>